<dbReference type="AlphaFoldDB" id="A0A1L9VR33"/>
<accession>A0A1L9VR33</accession>
<protein>
    <recommendedName>
        <fullName evidence="4">Protein kinase domain-containing protein</fullName>
    </recommendedName>
</protein>
<dbReference type="Proteomes" id="UP000184300">
    <property type="component" value="Unassembled WGS sequence"/>
</dbReference>
<proteinExistence type="predicted"/>
<sequence>MDKPSTSLPKPLNPYRRGCRLTVRTHTHPPSPQRDPECQERREVSPVERCLKYPPLPGGPLGPGIVALKIEALIRAGDGRNSQVMAVQVLDASPDLDGRFPASRTVVAKIYDPLYVDDEENCVNPFRSMDRCYTHEARAYELLSFDHRFRGDDLPVPRYCGSYSLDITEATGSRTVRLILLEHIGGMNMLDANQDVFAFPQHTRQQMMKSIVDFESYLFERDIWLRDVCPRNIIIAQDPDVDSFSNPGPFRGLNPKRLVFVDLAHALFKRMWDSANPEEDVESIIGNRCHGQYISPLLRWDEGQALKFQDWFEDWDWDEWIAAEYAHTAASITPEIRRAFPGPDEPLF</sequence>
<organism evidence="2 3">
    <name type="scientific">Aspergillus glaucus CBS 516.65</name>
    <dbReference type="NCBI Taxonomy" id="1160497"/>
    <lineage>
        <taxon>Eukaryota</taxon>
        <taxon>Fungi</taxon>
        <taxon>Dikarya</taxon>
        <taxon>Ascomycota</taxon>
        <taxon>Pezizomycotina</taxon>
        <taxon>Eurotiomycetes</taxon>
        <taxon>Eurotiomycetidae</taxon>
        <taxon>Eurotiales</taxon>
        <taxon>Aspergillaceae</taxon>
        <taxon>Aspergillus</taxon>
        <taxon>Aspergillus subgen. Aspergillus</taxon>
    </lineage>
</organism>
<dbReference type="OrthoDB" id="4267316at2759"/>
<dbReference type="SUPFAM" id="SSF56112">
    <property type="entry name" value="Protein kinase-like (PK-like)"/>
    <property type="match status" value="1"/>
</dbReference>
<name>A0A1L9VR33_ASPGL</name>
<dbReference type="VEuPathDB" id="FungiDB:ASPGLDRAFT_64664"/>
<dbReference type="RefSeq" id="XP_022403055.1">
    <property type="nucleotide sequence ID" value="XM_022548805.1"/>
</dbReference>
<evidence type="ECO:0008006" key="4">
    <source>
        <dbReference type="Google" id="ProtNLM"/>
    </source>
</evidence>
<feature type="compositionally biased region" description="Basic residues" evidence="1">
    <location>
        <begin position="17"/>
        <end position="27"/>
    </location>
</feature>
<evidence type="ECO:0000313" key="3">
    <source>
        <dbReference type="Proteomes" id="UP000184300"/>
    </source>
</evidence>
<gene>
    <name evidence="2" type="ORF">ASPGLDRAFT_64664</name>
</gene>
<evidence type="ECO:0000256" key="1">
    <source>
        <dbReference type="SAM" id="MobiDB-lite"/>
    </source>
</evidence>
<dbReference type="GeneID" id="34465065"/>
<keyword evidence="3" id="KW-1185">Reference proteome</keyword>
<dbReference type="InterPro" id="IPR011009">
    <property type="entry name" value="Kinase-like_dom_sf"/>
</dbReference>
<dbReference type="EMBL" id="KV878892">
    <property type="protein sequence ID" value="OJJ86366.1"/>
    <property type="molecule type" value="Genomic_DNA"/>
</dbReference>
<reference evidence="3" key="1">
    <citation type="journal article" date="2017" name="Genome Biol.">
        <title>Comparative genomics reveals high biological diversity and specific adaptations in the industrially and medically important fungal genus Aspergillus.</title>
        <authorList>
            <person name="de Vries R.P."/>
            <person name="Riley R."/>
            <person name="Wiebenga A."/>
            <person name="Aguilar-Osorio G."/>
            <person name="Amillis S."/>
            <person name="Uchima C.A."/>
            <person name="Anderluh G."/>
            <person name="Asadollahi M."/>
            <person name="Askin M."/>
            <person name="Barry K."/>
            <person name="Battaglia E."/>
            <person name="Bayram O."/>
            <person name="Benocci T."/>
            <person name="Braus-Stromeyer S.A."/>
            <person name="Caldana C."/>
            <person name="Canovas D."/>
            <person name="Cerqueira G.C."/>
            <person name="Chen F."/>
            <person name="Chen W."/>
            <person name="Choi C."/>
            <person name="Clum A."/>
            <person name="Dos Santos R.A."/>
            <person name="Damasio A.R."/>
            <person name="Diallinas G."/>
            <person name="Emri T."/>
            <person name="Fekete E."/>
            <person name="Flipphi M."/>
            <person name="Freyberg S."/>
            <person name="Gallo A."/>
            <person name="Gournas C."/>
            <person name="Habgood R."/>
            <person name="Hainaut M."/>
            <person name="Harispe M.L."/>
            <person name="Henrissat B."/>
            <person name="Hilden K.S."/>
            <person name="Hope R."/>
            <person name="Hossain A."/>
            <person name="Karabika E."/>
            <person name="Karaffa L."/>
            <person name="Karanyi Z."/>
            <person name="Krasevec N."/>
            <person name="Kuo A."/>
            <person name="Kusch H."/>
            <person name="LaButti K."/>
            <person name="Lagendijk E.L."/>
            <person name="Lapidus A."/>
            <person name="Levasseur A."/>
            <person name="Lindquist E."/>
            <person name="Lipzen A."/>
            <person name="Logrieco A.F."/>
            <person name="MacCabe A."/>
            <person name="Maekelae M.R."/>
            <person name="Malavazi I."/>
            <person name="Melin P."/>
            <person name="Meyer V."/>
            <person name="Mielnichuk N."/>
            <person name="Miskei M."/>
            <person name="Molnar A.P."/>
            <person name="Mule G."/>
            <person name="Ngan C.Y."/>
            <person name="Orejas M."/>
            <person name="Orosz E."/>
            <person name="Ouedraogo J.P."/>
            <person name="Overkamp K.M."/>
            <person name="Park H.-S."/>
            <person name="Perrone G."/>
            <person name="Piumi F."/>
            <person name="Punt P.J."/>
            <person name="Ram A.F."/>
            <person name="Ramon A."/>
            <person name="Rauscher S."/>
            <person name="Record E."/>
            <person name="Riano-Pachon D.M."/>
            <person name="Robert V."/>
            <person name="Roehrig J."/>
            <person name="Ruller R."/>
            <person name="Salamov A."/>
            <person name="Salih N.S."/>
            <person name="Samson R.A."/>
            <person name="Sandor E."/>
            <person name="Sanguinetti M."/>
            <person name="Schuetze T."/>
            <person name="Sepcic K."/>
            <person name="Shelest E."/>
            <person name="Sherlock G."/>
            <person name="Sophianopoulou V."/>
            <person name="Squina F.M."/>
            <person name="Sun H."/>
            <person name="Susca A."/>
            <person name="Todd R.B."/>
            <person name="Tsang A."/>
            <person name="Unkles S.E."/>
            <person name="van de Wiele N."/>
            <person name="van Rossen-Uffink D."/>
            <person name="Oliveira J.V."/>
            <person name="Vesth T.C."/>
            <person name="Visser J."/>
            <person name="Yu J.-H."/>
            <person name="Zhou M."/>
            <person name="Andersen M.R."/>
            <person name="Archer D.B."/>
            <person name="Baker S.E."/>
            <person name="Benoit I."/>
            <person name="Brakhage A.A."/>
            <person name="Braus G.H."/>
            <person name="Fischer R."/>
            <person name="Frisvad J.C."/>
            <person name="Goldman G.H."/>
            <person name="Houbraken J."/>
            <person name="Oakley B."/>
            <person name="Pocsi I."/>
            <person name="Scazzocchio C."/>
            <person name="Seiboth B."/>
            <person name="vanKuyk P.A."/>
            <person name="Wortman J."/>
            <person name="Dyer P.S."/>
            <person name="Grigoriev I.V."/>
        </authorList>
    </citation>
    <scope>NUCLEOTIDE SEQUENCE [LARGE SCALE GENOMIC DNA]</scope>
    <source>
        <strain evidence="3">CBS 516.65</strain>
    </source>
</reference>
<evidence type="ECO:0000313" key="2">
    <source>
        <dbReference type="EMBL" id="OJJ86366.1"/>
    </source>
</evidence>
<feature type="region of interest" description="Disordered" evidence="1">
    <location>
        <begin position="1"/>
        <end position="42"/>
    </location>
</feature>